<keyword evidence="7" id="KW-0812">Transmembrane</keyword>
<feature type="active site" description="Charge relay system" evidence="5">
    <location>
        <position position="749"/>
    </location>
</feature>
<evidence type="ECO:0000256" key="4">
    <source>
        <dbReference type="ARBA" id="ARBA00022825"/>
    </source>
</evidence>
<evidence type="ECO:0000313" key="10">
    <source>
        <dbReference type="Proteomes" id="UP000433876"/>
    </source>
</evidence>
<feature type="compositionally biased region" description="Basic and acidic residues" evidence="6">
    <location>
        <begin position="282"/>
        <end position="292"/>
    </location>
</feature>
<organism evidence="9 10">
    <name type="scientific">Sordaria macrospora</name>
    <dbReference type="NCBI Taxonomy" id="5147"/>
    <lineage>
        <taxon>Eukaryota</taxon>
        <taxon>Fungi</taxon>
        <taxon>Dikarya</taxon>
        <taxon>Ascomycota</taxon>
        <taxon>Pezizomycotina</taxon>
        <taxon>Sordariomycetes</taxon>
        <taxon>Sordariomycetidae</taxon>
        <taxon>Sordariales</taxon>
        <taxon>Sordariaceae</taxon>
        <taxon>Sordaria</taxon>
    </lineage>
</organism>
<feature type="domain" description="Peptidase S8/S53" evidence="8">
    <location>
        <begin position="701"/>
        <end position="915"/>
    </location>
</feature>
<dbReference type="SUPFAM" id="SSF48403">
    <property type="entry name" value="Ankyrin repeat"/>
    <property type="match status" value="1"/>
</dbReference>
<dbReference type="Proteomes" id="UP000433876">
    <property type="component" value="Unassembled WGS sequence"/>
</dbReference>
<evidence type="ECO:0000256" key="2">
    <source>
        <dbReference type="ARBA" id="ARBA00022670"/>
    </source>
</evidence>
<dbReference type="GO" id="GO:0006508">
    <property type="term" value="P:proteolysis"/>
    <property type="evidence" value="ECO:0007669"/>
    <property type="project" value="UniProtKB-KW"/>
</dbReference>
<evidence type="ECO:0000256" key="3">
    <source>
        <dbReference type="ARBA" id="ARBA00022801"/>
    </source>
</evidence>
<dbReference type="PANTHER" id="PTHR43399">
    <property type="entry name" value="SUBTILISIN-RELATED"/>
    <property type="match status" value="1"/>
</dbReference>
<evidence type="ECO:0000256" key="1">
    <source>
        <dbReference type="ARBA" id="ARBA00011073"/>
    </source>
</evidence>
<dbReference type="Pfam" id="PF00082">
    <property type="entry name" value="Peptidase_S8"/>
    <property type="match status" value="1"/>
</dbReference>
<protein>
    <recommendedName>
        <fullName evidence="8">Peptidase S8/S53 domain-containing protein</fullName>
    </recommendedName>
</protein>
<dbReference type="SUPFAM" id="SSF52743">
    <property type="entry name" value="Subtilisin-like"/>
    <property type="match status" value="1"/>
</dbReference>
<reference evidence="9 10" key="1">
    <citation type="submission" date="2017-07" db="EMBL/GenBank/DDBJ databases">
        <title>Genome sequence of the Sordaria macrospora wild type strain R19027.</title>
        <authorList>
            <person name="Nowrousian M."/>
            <person name="Teichert I."/>
            <person name="Kueck U."/>
        </authorList>
    </citation>
    <scope>NUCLEOTIDE SEQUENCE [LARGE SCALE GENOMIC DNA]</scope>
    <source>
        <strain evidence="9 10">R19027</strain>
        <tissue evidence="9">Mycelium</tissue>
    </source>
</reference>
<keyword evidence="2 5" id="KW-0645">Protease</keyword>
<evidence type="ECO:0000256" key="7">
    <source>
        <dbReference type="SAM" id="Phobius"/>
    </source>
</evidence>
<dbReference type="CDD" id="cd07491">
    <property type="entry name" value="Peptidases_S8_7"/>
    <property type="match status" value="1"/>
</dbReference>
<dbReference type="EMBL" id="NMPR01000055">
    <property type="protein sequence ID" value="KAA8632406.1"/>
    <property type="molecule type" value="Genomic_DNA"/>
</dbReference>
<dbReference type="InterPro" id="IPR015500">
    <property type="entry name" value="Peptidase_S8_subtilisin-rel"/>
</dbReference>
<evidence type="ECO:0000256" key="5">
    <source>
        <dbReference type="PROSITE-ProRule" id="PRU01240"/>
    </source>
</evidence>
<feature type="compositionally biased region" description="Polar residues" evidence="6">
    <location>
        <begin position="369"/>
        <end position="380"/>
    </location>
</feature>
<proteinExistence type="inferred from homology"/>
<feature type="compositionally biased region" description="Basic and acidic residues" evidence="6">
    <location>
        <begin position="390"/>
        <end position="400"/>
    </location>
</feature>
<gene>
    <name evidence="9" type="ORF">SMACR_05201</name>
</gene>
<keyword evidence="7" id="KW-1133">Transmembrane helix</keyword>
<feature type="transmembrane region" description="Helical" evidence="7">
    <location>
        <begin position="905"/>
        <end position="924"/>
    </location>
</feature>
<evidence type="ECO:0000259" key="8">
    <source>
        <dbReference type="Pfam" id="PF00082"/>
    </source>
</evidence>
<dbReference type="Gene3D" id="3.40.50.200">
    <property type="entry name" value="Peptidase S8/S53 domain"/>
    <property type="match status" value="1"/>
</dbReference>
<accession>A0A8S8ZTS1</accession>
<dbReference type="OMA" id="WERCTES"/>
<keyword evidence="4 5" id="KW-0720">Serine protease</keyword>
<comment type="caution">
    <text evidence="9">The sequence shown here is derived from an EMBL/GenBank/DDBJ whole genome shotgun (WGS) entry which is preliminary data.</text>
</comment>
<keyword evidence="3 5" id="KW-0378">Hydrolase</keyword>
<dbReference type="InterPro" id="IPR000209">
    <property type="entry name" value="Peptidase_S8/S53_dom"/>
</dbReference>
<comment type="similarity">
    <text evidence="1 5">Belongs to the peptidase S8 family.</text>
</comment>
<dbReference type="Gene3D" id="1.25.40.20">
    <property type="entry name" value="Ankyrin repeat-containing domain"/>
    <property type="match status" value="1"/>
</dbReference>
<feature type="region of interest" description="Disordered" evidence="6">
    <location>
        <begin position="272"/>
        <end position="400"/>
    </location>
</feature>
<dbReference type="PROSITE" id="PS51892">
    <property type="entry name" value="SUBTILASE"/>
    <property type="match status" value="1"/>
</dbReference>
<dbReference type="PANTHER" id="PTHR43399:SF4">
    <property type="entry name" value="CELL WALL-ASSOCIATED PROTEASE"/>
    <property type="match status" value="1"/>
</dbReference>
<dbReference type="PRINTS" id="PR00723">
    <property type="entry name" value="SUBTILISIN"/>
</dbReference>
<dbReference type="VEuPathDB" id="FungiDB:SMAC_05201"/>
<feature type="active site" description="Charge relay system" evidence="5">
    <location>
        <position position="901"/>
    </location>
</feature>
<feature type="compositionally biased region" description="Polar residues" evidence="6">
    <location>
        <begin position="1"/>
        <end position="23"/>
    </location>
</feature>
<feature type="region of interest" description="Disordered" evidence="6">
    <location>
        <begin position="1"/>
        <end position="48"/>
    </location>
</feature>
<feature type="compositionally biased region" description="Basic and acidic residues" evidence="6">
    <location>
        <begin position="331"/>
        <end position="343"/>
    </location>
</feature>
<name>A0A8S8ZTS1_SORMA</name>
<feature type="compositionally biased region" description="Acidic residues" evidence="6">
    <location>
        <begin position="36"/>
        <end position="48"/>
    </location>
</feature>
<sequence length="1002" mass="112441">MQLSKDTTELNFEATTPRPANTEAQKRMPDTNGNNWEEDDTDSDDEENEEQLKDTLKHALSDIIARKVSFTPDDSQSLANFTQKYGEILLTPPEVGPNVLHLLVTDTDLLKPEPDLLAQFVGYLVKHNNKLLETRDGNGCTPLIRAISAKKKKDRKDERMAEWMINAHPKIGPILGMSDRQNQNCIHAAILKRRRQYLPRLIKEANPTTVAAKDSLGNTPLHYAVQYDNCRGQKWLGIIEELAKKSEKAVAKDIEDVTADLNEDGLSPYLYHIKTRRQKTTPGDKDRNKGKGGEGFPNNQESPQGKANFPRFNPESLPLTPDTVPRPSRPPKTDMQSRSRLQEAPRPSNSIGLAVLGGLPPIPPDGPQENGSVLTTTSVADQKYGGYRRSTKEQEISRTDEDISNRVEQFLKLHYLRNRSEQQCSTILYSRQLTPGFEDQLLNFDLFGRTNMTEDDFGKLIDTLEFHEFLQYIAIPKMRISDSQHTTDERIDRDDQGGRTDLSLVFDELQSSKGVKRVLKIVVDDSLSPPHSDETIEKSLRPLGVEIWDWKRFDICSEVIYNAAPKVREVYLYSTGNNAVLRSWSDQGGLRKLDNLEKVHVEVKQGIETTNRTKQYVEEFKRRMRSVLPDVILTVQEQKPQLKKLANHGAMSSGAGPTPPMDKNDWIECMTSFRKLLYTAESNHRSNHGNKKRIWESIETQIKIALIDDGVDIARLSPGTATLEGGRTFCSRDETNHMYHPYYASGTGHGTLMAQSIHEICPSARLFVLRLEDHLSLDGHARQMTTKSAAQAIYAAIERGVHIISMSWTIDVKDSDPNGSALDRAVKAAAEKGILMFCSASDKGANAQYTYPAKATTSIFKIGAAKDSGAVDEWVGDQNLINFTFPGKKVDLEGKQVSGSSVATAYAAGLAALILYCVQVRLYLTDDDGEKKKKVREQFEALRKHDKMFETLKHTIGTTEGSGYKFVQVRAIFGDSRNKQDKNPDRLLEVIARTGEKLCARV</sequence>
<dbReference type="InterPro" id="IPR036852">
    <property type="entry name" value="Peptidase_S8/S53_dom_sf"/>
</dbReference>
<feature type="active site" description="Charge relay system" evidence="5">
    <location>
        <position position="708"/>
    </location>
</feature>
<dbReference type="AlphaFoldDB" id="A0A8S8ZTS1"/>
<keyword evidence="7" id="KW-0472">Membrane</keyword>
<dbReference type="InterPro" id="IPR036770">
    <property type="entry name" value="Ankyrin_rpt-contain_sf"/>
</dbReference>
<evidence type="ECO:0000256" key="6">
    <source>
        <dbReference type="SAM" id="MobiDB-lite"/>
    </source>
</evidence>
<dbReference type="InterPro" id="IPR051048">
    <property type="entry name" value="Peptidase_S8/S53_subtilisin"/>
</dbReference>
<evidence type="ECO:0000313" key="9">
    <source>
        <dbReference type="EMBL" id="KAA8632406.1"/>
    </source>
</evidence>
<dbReference type="GO" id="GO:0004252">
    <property type="term" value="F:serine-type endopeptidase activity"/>
    <property type="evidence" value="ECO:0007669"/>
    <property type="project" value="UniProtKB-UniRule"/>
</dbReference>